<dbReference type="STRING" id="395965.Msil_3114"/>
<reference evidence="2 3" key="1">
    <citation type="journal article" date="2010" name="J. Bacteriol.">
        <title>Complete genome sequence of the aerobic facultative methanotroph Methylocella silvestris BL2.</title>
        <authorList>
            <person name="Chen Y."/>
            <person name="Crombie A."/>
            <person name="Rahman M.T."/>
            <person name="Dedysh S.N."/>
            <person name="Liesack W."/>
            <person name="Stott M.B."/>
            <person name="Alam M."/>
            <person name="Theisen A.R."/>
            <person name="Murrell J.C."/>
            <person name="Dunfield P.F."/>
        </authorList>
    </citation>
    <scope>NUCLEOTIDE SEQUENCE [LARGE SCALE GENOMIC DNA]</scope>
    <source>
        <strain evidence="3">DSM 15510 / CIP 108128 / LMG 27833 / NCIMB 13906 / BL2</strain>
    </source>
</reference>
<organism evidence="2 3">
    <name type="scientific">Methylocella silvestris (strain DSM 15510 / CIP 108128 / LMG 27833 / NCIMB 13906 / BL2)</name>
    <dbReference type="NCBI Taxonomy" id="395965"/>
    <lineage>
        <taxon>Bacteria</taxon>
        <taxon>Pseudomonadati</taxon>
        <taxon>Pseudomonadota</taxon>
        <taxon>Alphaproteobacteria</taxon>
        <taxon>Hyphomicrobiales</taxon>
        <taxon>Beijerinckiaceae</taxon>
        <taxon>Methylocella</taxon>
    </lineage>
</organism>
<dbReference type="eggNOG" id="ENOG5033HT3">
    <property type="taxonomic scope" value="Bacteria"/>
</dbReference>
<sequence>MTKKQSNATPIEALADLRRKIRREGAEEAFAALREICNNPKAPAPAKATAATSIFRAAGLFDKTEGTADDKPLSEMTAAELDQIIRRGQMSPDASAPKAKRRKSRDAPPIDVFE</sequence>
<name>B8EKZ5_METSB</name>
<dbReference type="Proteomes" id="UP000002257">
    <property type="component" value="Chromosome"/>
</dbReference>
<proteinExistence type="predicted"/>
<evidence type="ECO:0000313" key="3">
    <source>
        <dbReference type="Proteomes" id="UP000002257"/>
    </source>
</evidence>
<evidence type="ECO:0000313" key="2">
    <source>
        <dbReference type="EMBL" id="ACK52023.1"/>
    </source>
</evidence>
<dbReference type="AlphaFoldDB" id="B8EKZ5"/>
<dbReference type="RefSeq" id="WP_012592092.1">
    <property type="nucleotide sequence ID" value="NC_011666.1"/>
</dbReference>
<accession>B8EKZ5</accession>
<dbReference type="OrthoDB" id="8450722at2"/>
<protein>
    <submittedName>
        <fullName evidence="2">Uncharacterized protein</fullName>
    </submittedName>
</protein>
<dbReference type="EMBL" id="CP001280">
    <property type="protein sequence ID" value="ACK52023.1"/>
    <property type="molecule type" value="Genomic_DNA"/>
</dbReference>
<dbReference type="KEGG" id="msl:Msil_3114"/>
<gene>
    <name evidence="2" type="ordered locus">Msil_3114</name>
</gene>
<dbReference type="HOGENOM" id="CLU_2118198_0_0_5"/>
<evidence type="ECO:0000256" key="1">
    <source>
        <dbReference type="SAM" id="MobiDB-lite"/>
    </source>
</evidence>
<keyword evidence="3" id="KW-1185">Reference proteome</keyword>
<feature type="region of interest" description="Disordered" evidence="1">
    <location>
        <begin position="85"/>
        <end position="114"/>
    </location>
</feature>